<proteinExistence type="predicted"/>
<comment type="caution">
    <text evidence="1">The sequence shown here is derived from an EMBL/GenBank/DDBJ whole genome shotgun (WGS) entry which is preliminary data.</text>
</comment>
<feature type="non-terminal residue" evidence="1">
    <location>
        <position position="64"/>
    </location>
</feature>
<evidence type="ECO:0000313" key="1">
    <source>
        <dbReference type="EMBL" id="CAF4353214.1"/>
    </source>
</evidence>
<name>A0A820LAH1_9BILA</name>
<gene>
    <name evidence="1" type="ORF">KXQ929_LOCUS48384</name>
</gene>
<evidence type="ECO:0008006" key="3">
    <source>
        <dbReference type="Google" id="ProtNLM"/>
    </source>
</evidence>
<protein>
    <recommendedName>
        <fullName evidence="3">MHC class I antigen</fullName>
    </recommendedName>
</protein>
<sequence length="64" mass="7513">DQIVILTCSGKLGDDEVVCRWKQVQNTNQWTNDVIVELSTETRLPIRPLYARQQYLKNHLDRSN</sequence>
<accession>A0A820LAH1</accession>
<dbReference type="AlphaFoldDB" id="A0A820LAH1"/>
<evidence type="ECO:0000313" key="2">
    <source>
        <dbReference type="Proteomes" id="UP000663868"/>
    </source>
</evidence>
<dbReference type="Proteomes" id="UP000663868">
    <property type="component" value="Unassembled WGS sequence"/>
</dbReference>
<reference evidence="1" key="1">
    <citation type="submission" date="2021-02" db="EMBL/GenBank/DDBJ databases">
        <authorList>
            <person name="Nowell W R."/>
        </authorList>
    </citation>
    <scope>NUCLEOTIDE SEQUENCE</scope>
</reference>
<feature type="non-terminal residue" evidence="1">
    <location>
        <position position="1"/>
    </location>
</feature>
<dbReference type="EMBL" id="CAJOBB010018920">
    <property type="protein sequence ID" value="CAF4353214.1"/>
    <property type="molecule type" value="Genomic_DNA"/>
</dbReference>
<organism evidence="1 2">
    <name type="scientific">Adineta steineri</name>
    <dbReference type="NCBI Taxonomy" id="433720"/>
    <lineage>
        <taxon>Eukaryota</taxon>
        <taxon>Metazoa</taxon>
        <taxon>Spiralia</taxon>
        <taxon>Gnathifera</taxon>
        <taxon>Rotifera</taxon>
        <taxon>Eurotatoria</taxon>
        <taxon>Bdelloidea</taxon>
        <taxon>Adinetida</taxon>
        <taxon>Adinetidae</taxon>
        <taxon>Adineta</taxon>
    </lineage>
</organism>